<organism evidence="3 4">
    <name type="scientific">Rhynchosporium agropyri</name>
    <dbReference type="NCBI Taxonomy" id="914238"/>
    <lineage>
        <taxon>Eukaryota</taxon>
        <taxon>Fungi</taxon>
        <taxon>Dikarya</taxon>
        <taxon>Ascomycota</taxon>
        <taxon>Pezizomycotina</taxon>
        <taxon>Leotiomycetes</taxon>
        <taxon>Helotiales</taxon>
        <taxon>Ploettnerulaceae</taxon>
        <taxon>Rhynchosporium</taxon>
    </lineage>
</organism>
<sequence>MATFLSPGPTRPSTATQEAEKEFNICLVGSGGVGTIAALTLEKSGRAKVTVVVRGSYGVVSEKGFDIESVDHGDLKGWKPSRIASSIEEAAFAPRSHHSLHIPTGAATPMESPRERYDFLVLCSKQLPDKYSLAAMVSPLITPGYTTIVLMQNGLFIHVPFTTQFPQNVIISAVSMIGVFTEGSNKIKQIGSDLLQIGAHYHSGVTDSVSSQRTQTFFDMYSSGGAKSCVLAPDMMQTRYAQLLWNAPYNCLCALMGMTVGEIQRSGAREKLVEPMMREILAIAKADGIVLTENLMHEMLYRNSETSRWRPSMMLDREQGRPMEVEVNLGDVIRKGKELGVEAKVMESVYDLLCLVRWRSDNPVDGGEAHIG</sequence>
<dbReference type="GO" id="GO:0005737">
    <property type="term" value="C:cytoplasm"/>
    <property type="evidence" value="ECO:0007669"/>
    <property type="project" value="TreeGrafter"/>
</dbReference>
<dbReference type="PANTHER" id="PTHR21708">
    <property type="entry name" value="PROBABLE 2-DEHYDROPANTOATE 2-REDUCTASE"/>
    <property type="match status" value="1"/>
</dbReference>
<name>A0A1E1K5F4_9HELO</name>
<keyword evidence="4" id="KW-1185">Reference proteome</keyword>
<dbReference type="FunFam" id="1.10.1040.10:FF:000017">
    <property type="entry name" value="2-dehydropantoate 2-reductase"/>
    <property type="match status" value="1"/>
</dbReference>
<reference evidence="4" key="1">
    <citation type="submission" date="2016-03" db="EMBL/GenBank/DDBJ databases">
        <authorList>
            <person name="Guldener U."/>
        </authorList>
    </citation>
    <scope>NUCLEOTIDE SEQUENCE [LARGE SCALE GENOMIC DNA]</scope>
    <source>
        <strain evidence="4">04CH-RAC-A.6.1</strain>
    </source>
</reference>
<accession>A0A1E1K5F4</accession>
<feature type="domain" description="Ketopantoate reductase C-terminal" evidence="2">
    <location>
        <begin position="234"/>
        <end position="353"/>
    </location>
</feature>
<evidence type="ECO:0000313" key="4">
    <source>
        <dbReference type="Proteomes" id="UP000178912"/>
    </source>
</evidence>
<dbReference type="InterPro" id="IPR051402">
    <property type="entry name" value="KPR-Related"/>
</dbReference>
<dbReference type="PANTHER" id="PTHR21708:SF30">
    <property type="entry name" value="2-DEHYDROPANTOATE 2-REDUCTASE-RELATED"/>
    <property type="match status" value="1"/>
</dbReference>
<protein>
    <submittedName>
        <fullName evidence="3">Related to 2-dehydropantoate 2-reductase family protein</fullName>
    </submittedName>
</protein>
<dbReference type="InterPro" id="IPR008927">
    <property type="entry name" value="6-PGluconate_DH-like_C_sf"/>
</dbReference>
<dbReference type="InterPro" id="IPR013328">
    <property type="entry name" value="6PGD_dom2"/>
</dbReference>
<dbReference type="Pfam" id="PF02558">
    <property type="entry name" value="ApbA"/>
    <property type="match status" value="1"/>
</dbReference>
<dbReference type="SUPFAM" id="SSF48179">
    <property type="entry name" value="6-phosphogluconate dehydrogenase C-terminal domain-like"/>
    <property type="match status" value="1"/>
</dbReference>
<proteinExistence type="predicted"/>
<dbReference type="InterPro" id="IPR013332">
    <property type="entry name" value="KPR_N"/>
</dbReference>
<dbReference type="InterPro" id="IPR013752">
    <property type="entry name" value="KPA_reductase"/>
</dbReference>
<dbReference type="Gene3D" id="1.10.1040.10">
    <property type="entry name" value="N-(1-d-carboxylethyl)-l-norvaline Dehydrogenase, domain 2"/>
    <property type="match status" value="1"/>
</dbReference>
<dbReference type="Gene3D" id="3.40.50.720">
    <property type="entry name" value="NAD(P)-binding Rossmann-like Domain"/>
    <property type="match status" value="1"/>
</dbReference>
<dbReference type="OrthoDB" id="3609at2759"/>
<evidence type="ECO:0000259" key="1">
    <source>
        <dbReference type="Pfam" id="PF02558"/>
    </source>
</evidence>
<evidence type="ECO:0000313" key="3">
    <source>
        <dbReference type="EMBL" id="CZS93329.1"/>
    </source>
</evidence>
<dbReference type="EMBL" id="FJUX01000015">
    <property type="protein sequence ID" value="CZS93329.1"/>
    <property type="molecule type" value="Genomic_DNA"/>
</dbReference>
<feature type="domain" description="Ketopantoate reductase N-terminal" evidence="1">
    <location>
        <begin position="25"/>
        <end position="199"/>
    </location>
</feature>
<dbReference type="Pfam" id="PF08546">
    <property type="entry name" value="ApbA_C"/>
    <property type="match status" value="1"/>
</dbReference>
<evidence type="ECO:0000259" key="2">
    <source>
        <dbReference type="Pfam" id="PF08546"/>
    </source>
</evidence>
<dbReference type="Proteomes" id="UP000178912">
    <property type="component" value="Unassembled WGS sequence"/>
</dbReference>
<gene>
    <name evidence="3" type="ORF">RAG0_03671</name>
</gene>
<dbReference type="AlphaFoldDB" id="A0A1E1K5F4"/>